<gene>
    <name evidence="1" type="ORF">AVEN_201168_1</name>
</gene>
<keyword evidence="2" id="KW-1185">Reference proteome</keyword>
<organism evidence="1 2">
    <name type="scientific">Araneus ventricosus</name>
    <name type="common">Orbweaver spider</name>
    <name type="synonym">Epeira ventricosa</name>
    <dbReference type="NCBI Taxonomy" id="182803"/>
    <lineage>
        <taxon>Eukaryota</taxon>
        <taxon>Metazoa</taxon>
        <taxon>Ecdysozoa</taxon>
        <taxon>Arthropoda</taxon>
        <taxon>Chelicerata</taxon>
        <taxon>Arachnida</taxon>
        <taxon>Araneae</taxon>
        <taxon>Araneomorphae</taxon>
        <taxon>Entelegynae</taxon>
        <taxon>Araneoidea</taxon>
        <taxon>Araneidae</taxon>
        <taxon>Araneus</taxon>
    </lineage>
</organism>
<proteinExistence type="predicted"/>
<protein>
    <submittedName>
        <fullName evidence="1">Uncharacterized protein</fullName>
    </submittedName>
</protein>
<dbReference type="AlphaFoldDB" id="A0A4Y2KEF6"/>
<evidence type="ECO:0000313" key="2">
    <source>
        <dbReference type="Proteomes" id="UP000499080"/>
    </source>
</evidence>
<dbReference type="Proteomes" id="UP000499080">
    <property type="component" value="Unassembled WGS sequence"/>
</dbReference>
<comment type="caution">
    <text evidence="1">The sequence shown here is derived from an EMBL/GenBank/DDBJ whole genome shotgun (WGS) entry which is preliminary data.</text>
</comment>
<accession>A0A4Y2KEF6</accession>
<name>A0A4Y2KEF6_ARAVE</name>
<sequence>MKSFLIETNFVLLSHQVRSHLLRDMITFPRQRTKELVPTCGQVKKVRQDCRRCPNSYQRLRTYPSSRRYIPSSSGGNSTPHHYIPSREARTRLLIRRLLIKNSW</sequence>
<evidence type="ECO:0000313" key="1">
    <source>
        <dbReference type="EMBL" id="GBN00665.1"/>
    </source>
</evidence>
<dbReference type="EMBL" id="BGPR01004538">
    <property type="protein sequence ID" value="GBN00665.1"/>
    <property type="molecule type" value="Genomic_DNA"/>
</dbReference>
<reference evidence="1 2" key="1">
    <citation type="journal article" date="2019" name="Sci. Rep.">
        <title>Orb-weaving spider Araneus ventricosus genome elucidates the spidroin gene catalogue.</title>
        <authorList>
            <person name="Kono N."/>
            <person name="Nakamura H."/>
            <person name="Ohtoshi R."/>
            <person name="Moran D.A.P."/>
            <person name="Shinohara A."/>
            <person name="Yoshida Y."/>
            <person name="Fujiwara M."/>
            <person name="Mori M."/>
            <person name="Tomita M."/>
            <person name="Arakawa K."/>
        </authorList>
    </citation>
    <scope>NUCLEOTIDE SEQUENCE [LARGE SCALE GENOMIC DNA]</scope>
</reference>